<reference evidence="12" key="1">
    <citation type="submission" date="2022-12" db="EMBL/GenBank/DDBJ databases">
        <title>Chromosome-Level Genome Assembly of Japanese Cedar (Cryptomeriajaponica D. Don).</title>
        <authorList>
            <person name="Fujino T."/>
            <person name="Yamaguchi K."/>
            <person name="Yokoyama T."/>
            <person name="Hamanaka T."/>
            <person name="Harazono Y."/>
            <person name="Kamada H."/>
            <person name="Kobayashi W."/>
            <person name="Ujino-Ihara T."/>
            <person name="Uchiyama K."/>
            <person name="Matsumoto A."/>
            <person name="Izuno A."/>
            <person name="Tsumura Y."/>
            <person name="Toyoda A."/>
            <person name="Shigenobu S."/>
            <person name="Moriguchi Y."/>
            <person name="Ueno S."/>
            <person name="Kasahara M."/>
        </authorList>
    </citation>
    <scope>NUCLEOTIDE SEQUENCE</scope>
</reference>
<dbReference type="InterPro" id="IPR003340">
    <property type="entry name" value="B3_DNA-bd"/>
</dbReference>
<dbReference type="SUPFAM" id="SSF101936">
    <property type="entry name" value="DNA-binding pseudobarrel domain"/>
    <property type="match status" value="1"/>
</dbReference>
<dbReference type="PROSITE" id="PS50863">
    <property type="entry name" value="B3"/>
    <property type="match status" value="1"/>
</dbReference>
<comment type="similarity">
    <text evidence="2 8">Belongs to the ARF family.</text>
</comment>
<dbReference type="Pfam" id="PF02362">
    <property type="entry name" value="B3"/>
    <property type="match status" value="1"/>
</dbReference>
<dbReference type="SUPFAM" id="SSF54277">
    <property type="entry name" value="CAD &amp; PB1 domains"/>
    <property type="match status" value="1"/>
</dbReference>
<dbReference type="Pfam" id="PF02309">
    <property type="entry name" value="AUX_IAA"/>
    <property type="match status" value="1"/>
</dbReference>
<comment type="subcellular location">
    <subcellularLocation>
        <location evidence="1 8">Nucleus</location>
    </subcellularLocation>
</comment>
<dbReference type="PROSITE" id="PS51745">
    <property type="entry name" value="PB1"/>
    <property type="match status" value="1"/>
</dbReference>
<comment type="function">
    <text evidence="8">Auxin response factors (ARFs) are transcriptional factors that bind specifically to the DNA sequence 5'-TGTCTC-3' found in the auxin-responsive promoter elements (AuxREs).</text>
</comment>
<dbReference type="GO" id="GO:0005634">
    <property type="term" value="C:nucleus"/>
    <property type="evidence" value="ECO:0007669"/>
    <property type="project" value="UniProtKB-SubCell"/>
</dbReference>
<evidence type="ECO:0000256" key="7">
    <source>
        <dbReference type="ARBA" id="ARBA00023294"/>
    </source>
</evidence>
<feature type="domain" description="PB1" evidence="11">
    <location>
        <begin position="640"/>
        <end position="722"/>
    </location>
</feature>
<dbReference type="PANTHER" id="PTHR31384">
    <property type="entry name" value="AUXIN RESPONSE FACTOR 4-RELATED"/>
    <property type="match status" value="1"/>
</dbReference>
<dbReference type="InterPro" id="IPR044835">
    <property type="entry name" value="ARF_plant"/>
</dbReference>
<dbReference type="Gene3D" id="2.30.30.1040">
    <property type="match status" value="1"/>
</dbReference>
<evidence type="ECO:0000259" key="11">
    <source>
        <dbReference type="PROSITE" id="PS51745"/>
    </source>
</evidence>
<evidence type="ECO:0000256" key="5">
    <source>
        <dbReference type="ARBA" id="ARBA00023163"/>
    </source>
</evidence>
<dbReference type="Gene3D" id="2.40.330.10">
    <property type="entry name" value="DNA-binding pseudobarrel domain"/>
    <property type="match status" value="1"/>
</dbReference>
<comment type="subunit">
    <text evidence="8">Homodimers and heterodimers.</text>
</comment>
<dbReference type="InterPro" id="IPR015300">
    <property type="entry name" value="DNA-bd_pseudobarrel_sf"/>
</dbReference>
<dbReference type="EMBL" id="BSEH01000416">
    <property type="protein sequence ID" value="GLJ58537.1"/>
    <property type="molecule type" value="Genomic_DNA"/>
</dbReference>
<dbReference type="GO" id="GO:0006355">
    <property type="term" value="P:regulation of DNA-templated transcription"/>
    <property type="evidence" value="ECO:0007669"/>
    <property type="project" value="InterPro"/>
</dbReference>
<keyword evidence="7 8" id="KW-0927">Auxin signaling pathway</keyword>
<dbReference type="GO" id="GO:0003677">
    <property type="term" value="F:DNA binding"/>
    <property type="evidence" value="ECO:0007669"/>
    <property type="project" value="UniProtKB-KW"/>
</dbReference>
<keyword evidence="6 8" id="KW-0539">Nucleus</keyword>
<keyword evidence="3 8" id="KW-0805">Transcription regulation</keyword>
<dbReference type="InterPro" id="IPR010525">
    <property type="entry name" value="ARF_dom"/>
</dbReference>
<accession>A0AAD3RPA3</accession>
<dbReference type="GO" id="GO:0009734">
    <property type="term" value="P:auxin-activated signaling pathway"/>
    <property type="evidence" value="ECO:0007669"/>
    <property type="project" value="UniProtKB-KW"/>
</dbReference>
<evidence type="ECO:0000313" key="12">
    <source>
        <dbReference type="EMBL" id="GLJ58537.1"/>
    </source>
</evidence>
<evidence type="ECO:0000259" key="10">
    <source>
        <dbReference type="PROSITE" id="PS50863"/>
    </source>
</evidence>
<keyword evidence="13" id="KW-1185">Reference proteome</keyword>
<evidence type="ECO:0000256" key="9">
    <source>
        <dbReference type="SAM" id="MobiDB-lite"/>
    </source>
</evidence>
<evidence type="ECO:0000256" key="3">
    <source>
        <dbReference type="ARBA" id="ARBA00023015"/>
    </source>
</evidence>
<dbReference type="InterPro" id="IPR053793">
    <property type="entry name" value="PB1-like"/>
</dbReference>
<evidence type="ECO:0000256" key="1">
    <source>
        <dbReference type="ARBA" id="ARBA00004123"/>
    </source>
</evidence>
<dbReference type="Pfam" id="PF06507">
    <property type="entry name" value="ARF_AD"/>
    <property type="match status" value="1"/>
</dbReference>
<dbReference type="SMART" id="SM01019">
    <property type="entry name" value="B3"/>
    <property type="match status" value="1"/>
</dbReference>
<protein>
    <recommendedName>
        <fullName evidence="8">Auxin response factor</fullName>
    </recommendedName>
</protein>
<keyword evidence="5 8" id="KW-0804">Transcription</keyword>
<dbReference type="Proteomes" id="UP001234787">
    <property type="component" value="Unassembled WGS sequence"/>
</dbReference>
<gene>
    <name evidence="12" type="ORF">SUGI_1456790</name>
</gene>
<evidence type="ECO:0000313" key="13">
    <source>
        <dbReference type="Proteomes" id="UP001234787"/>
    </source>
</evidence>
<sequence>MQPNSRAAAAQQQSLGTRATISSHKGCLHLNRRLFQFDNHKEQGCQNFIQTLDFSTKIQSTSIGRDTNSVGVEEGKAKAKTVAEGKAKGKTTEAHIENVLTINLKIEASITKYLDINNQEAEQQVPLYDLPSKILCLVQDKSQQPQELVAKDLHGNDWRFRHIYRDEKRRHLLTVGWRVFVNSKRLVAGDAFIFLRDENGELRVGVRHAICQQSNIPSSIISSRRMQIAVLAAASHAISRTTNFSVYYKPRFTGTIIEIGDSDPLRWPGSKWRCLKVQWDATSAVPRPEKVSPWKIEPALTLSEINPLPRKPTTRGPGQRYCLQNKICQFSLQRFNTMVLQGQQVMSSGGSLGENNIDSVPGTVVWWPKLDDVKTKGVFSQGRLVSVNWIPLQGRDSTYGNSFPSSQGFSEMQELRGSYTNRIVEDPQQMKLSRKPFQEMNESNQKQYLTSVAPSPKTSGHMNWNGFNGYPHLSNLRMEASGKWKMHMMPCHSEVSGAHGGVDINLMRNMQANKQGTIEHQPGFPSREASKDKRVDVVSGPADNNRKLSGRHMIDFFSSSEPNPSKNIVSINEKDLQVSAHTPKEFLSQFSEVDQQLEPTRLIKSDTSAMSCEQETSSWRPLQEIQCRAQKRSCTITIFFITMKVHKQGSDLGRLLDLTKFVGYKELFHDLEVMFNFEGQLEDPNKGWQVVYTDDEGDMMLVGDDPWQEFCSIVRKIYIYKRDEVEKMTPGGPNLEFRRECEEQPITSEISTLAATDAHVESHHM</sequence>
<dbReference type="InterPro" id="IPR033389">
    <property type="entry name" value="AUX/IAA_dom"/>
</dbReference>
<comment type="caution">
    <text evidence="12">The sequence shown here is derived from an EMBL/GenBank/DDBJ whole genome shotgun (WGS) entry which is preliminary data.</text>
</comment>
<organism evidence="12 13">
    <name type="scientific">Cryptomeria japonica</name>
    <name type="common">Japanese cedar</name>
    <name type="synonym">Cupressus japonica</name>
    <dbReference type="NCBI Taxonomy" id="3369"/>
    <lineage>
        <taxon>Eukaryota</taxon>
        <taxon>Viridiplantae</taxon>
        <taxon>Streptophyta</taxon>
        <taxon>Embryophyta</taxon>
        <taxon>Tracheophyta</taxon>
        <taxon>Spermatophyta</taxon>
        <taxon>Pinopsida</taxon>
        <taxon>Pinidae</taxon>
        <taxon>Conifers II</taxon>
        <taxon>Cupressales</taxon>
        <taxon>Cupressaceae</taxon>
        <taxon>Cryptomeria</taxon>
    </lineage>
</organism>
<dbReference type="Gene3D" id="3.10.20.90">
    <property type="entry name" value="Phosphatidylinositol 3-kinase Catalytic Subunit, Chain A, domain 1"/>
    <property type="match status" value="1"/>
</dbReference>
<dbReference type="CDD" id="cd10017">
    <property type="entry name" value="B3_DNA"/>
    <property type="match status" value="1"/>
</dbReference>
<dbReference type="AlphaFoldDB" id="A0AAD3RPA3"/>
<feature type="domain" description="TF-B3" evidence="10">
    <location>
        <begin position="113"/>
        <end position="210"/>
    </location>
</feature>
<dbReference type="FunFam" id="2.30.30.1040:FF:000001">
    <property type="entry name" value="Auxin response factor"/>
    <property type="match status" value="1"/>
</dbReference>
<evidence type="ECO:0000256" key="8">
    <source>
        <dbReference type="RuleBase" id="RU004561"/>
    </source>
</evidence>
<evidence type="ECO:0000256" key="4">
    <source>
        <dbReference type="ARBA" id="ARBA00023125"/>
    </source>
</evidence>
<dbReference type="PANTHER" id="PTHR31384:SF1">
    <property type="entry name" value="AUXIN RESPONSE FACTOR 9"/>
    <property type="match status" value="1"/>
</dbReference>
<name>A0AAD3RPA3_CRYJA</name>
<evidence type="ECO:0000256" key="2">
    <source>
        <dbReference type="ARBA" id="ARBA00007853"/>
    </source>
</evidence>
<evidence type="ECO:0000256" key="6">
    <source>
        <dbReference type="ARBA" id="ARBA00023242"/>
    </source>
</evidence>
<keyword evidence="4 8" id="KW-0238">DNA-binding</keyword>
<proteinExistence type="inferred from homology"/>
<feature type="region of interest" description="Disordered" evidence="9">
    <location>
        <begin position="519"/>
        <end position="545"/>
    </location>
</feature>